<evidence type="ECO:0000256" key="6">
    <source>
        <dbReference type="SAM" id="MobiDB-lite"/>
    </source>
</evidence>
<dbReference type="GO" id="GO:0006355">
    <property type="term" value="P:regulation of DNA-templated transcription"/>
    <property type="evidence" value="ECO:0007669"/>
    <property type="project" value="InterPro"/>
</dbReference>
<dbReference type="RefSeq" id="WP_120242879.1">
    <property type="nucleotide sequence ID" value="NZ_RAPO01000001.1"/>
</dbReference>
<dbReference type="Gene3D" id="3.40.50.2300">
    <property type="match status" value="1"/>
</dbReference>
<dbReference type="PROSITE" id="PS50110">
    <property type="entry name" value="RESPONSE_REGULATORY"/>
    <property type="match status" value="1"/>
</dbReference>
<keyword evidence="10" id="KW-1185">Reference proteome</keyword>
<evidence type="ECO:0000313" key="10">
    <source>
        <dbReference type="Proteomes" id="UP000283805"/>
    </source>
</evidence>
<dbReference type="SUPFAM" id="SSF52172">
    <property type="entry name" value="CheY-like"/>
    <property type="match status" value="1"/>
</dbReference>
<protein>
    <submittedName>
        <fullName evidence="9">PAS domain S-box-containing protein</fullName>
    </submittedName>
</protein>
<comment type="caution">
    <text evidence="5">Lacks conserved residue(s) required for the propagation of feature annotation.</text>
</comment>
<feature type="compositionally biased region" description="Basic and acidic residues" evidence="6">
    <location>
        <begin position="579"/>
        <end position="595"/>
    </location>
</feature>
<dbReference type="SUPFAM" id="SSF55785">
    <property type="entry name" value="PYP-like sensor domain (PAS domain)"/>
    <property type="match status" value="2"/>
</dbReference>
<dbReference type="SMART" id="SM00091">
    <property type="entry name" value="PAS"/>
    <property type="match status" value="3"/>
</dbReference>
<evidence type="ECO:0000259" key="7">
    <source>
        <dbReference type="PROSITE" id="PS50110"/>
    </source>
</evidence>
<dbReference type="Pfam" id="PF08448">
    <property type="entry name" value="PAS_4"/>
    <property type="match status" value="1"/>
</dbReference>
<comment type="caution">
    <text evidence="9">The sequence shown here is derived from an EMBL/GenBank/DDBJ whole genome shotgun (WGS) entry which is preliminary data.</text>
</comment>
<dbReference type="Pfam" id="PF15915">
    <property type="entry name" value="BAT"/>
    <property type="match status" value="1"/>
</dbReference>
<gene>
    <name evidence="9" type="ORF">ATJ93_0312</name>
</gene>
<dbReference type="Pfam" id="PF04967">
    <property type="entry name" value="HTH_10"/>
    <property type="match status" value="1"/>
</dbReference>
<evidence type="ECO:0000313" key="9">
    <source>
        <dbReference type="EMBL" id="RKD97326.1"/>
    </source>
</evidence>
<evidence type="ECO:0000256" key="1">
    <source>
        <dbReference type="ARBA" id="ARBA00022679"/>
    </source>
</evidence>
<feature type="domain" description="PAS" evidence="8">
    <location>
        <begin position="142"/>
        <end position="212"/>
    </location>
</feature>
<dbReference type="InterPro" id="IPR000014">
    <property type="entry name" value="PAS"/>
</dbReference>
<dbReference type="InterPro" id="IPR013656">
    <property type="entry name" value="PAS_4"/>
</dbReference>
<keyword evidence="1" id="KW-0808">Transferase</keyword>
<evidence type="ECO:0000256" key="2">
    <source>
        <dbReference type="ARBA" id="ARBA00022777"/>
    </source>
</evidence>
<proteinExistence type="predicted"/>
<dbReference type="GO" id="GO:0000160">
    <property type="term" value="P:phosphorelay signal transduction system"/>
    <property type="evidence" value="ECO:0007669"/>
    <property type="project" value="InterPro"/>
</dbReference>
<dbReference type="Pfam" id="PF13188">
    <property type="entry name" value="PAS_8"/>
    <property type="match status" value="1"/>
</dbReference>
<dbReference type="NCBIfam" id="TIGR00229">
    <property type="entry name" value="sensory_box"/>
    <property type="match status" value="1"/>
</dbReference>
<dbReference type="SUPFAM" id="SSF55781">
    <property type="entry name" value="GAF domain-like"/>
    <property type="match status" value="2"/>
</dbReference>
<keyword evidence="2" id="KW-0418">Kinase</keyword>
<dbReference type="PANTHER" id="PTHR34236:SF1">
    <property type="entry name" value="DIMETHYL SULFOXIDE REDUCTASE TRANSCRIPTIONAL ACTIVATOR"/>
    <property type="match status" value="1"/>
</dbReference>
<dbReference type="Gene3D" id="3.30.450.20">
    <property type="entry name" value="PAS domain"/>
    <property type="match status" value="3"/>
</dbReference>
<dbReference type="InterPro" id="IPR035965">
    <property type="entry name" value="PAS-like_dom_sf"/>
</dbReference>
<dbReference type="Proteomes" id="UP000283805">
    <property type="component" value="Unassembled WGS sequence"/>
</dbReference>
<keyword evidence="4" id="KW-0804">Transcription</keyword>
<dbReference type="GO" id="GO:0016301">
    <property type="term" value="F:kinase activity"/>
    <property type="evidence" value="ECO:0007669"/>
    <property type="project" value="UniProtKB-KW"/>
</dbReference>
<feature type="compositionally biased region" description="Basic and acidic residues" evidence="6">
    <location>
        <begin position="966"/>
        <end position="975"/>
    </location>
</feature>
<dbReference type="Pfam" id="PF13185">
    <property type="entry name" value="GAF_2"/>
    <property type="match status" value="1"/>
</dbReference>
<accession>A0A3R7FXB6</accession>
<dbReference type="Gene3D" id="3.30.450.40">
    <property type="match status" value="1"/>
</dbReference>
<dbReference type="PANTHER" id="PTHR34236">
    <property type="entry name" value="DIMETHYL SULFOXIDE REDUCTASE TRANSCRIPTIONAL ACTIVATOR"/>
    <property type="match status" value="1"/>
</dbReference>
<dbReference type="AlphaFoldDB" id="A0A3R7FXB6"/>
<dbReference type="InterPro" id="IPR001789">
    <property type="entry name" value="Sig_transdc_resp-reg_receiver"/>
</dbReference>
<dbReference type="Pfam" id="PF00989">
    <property type="entry name" value="PAS"/>
    <property type="match status" value="1"/>
</dbReference>
<dbReference type="InterPro" id="IPR031803">
    <property type="entry name" value="BAT_GAF/HTH-assoc"/>
</dbReference>
<dbReference type="InterPro" id="IPR011006">
    <property type="entry name" value="CheY-like_superfamily"/>
</dbReference>
<feature type="region of interest" description="Disordered" evidence="6">
    <location>
        <begin position="567"/>
        <end position="612"/>
    </location>
</feature>
<feature type="region of interest" description="Disordered" evidence="6">
    <location>
        <begin position="457"/>
        <end position="484"/>
    </location>
</feature>
<dbReference type="InterPro" id="IPR013767">
    <property type="entry name" value="PAS_fold"/>
</dbReference>
<dbReference type="InterPro" id="IPR003018">
    <property type="entry name" value="GAF"/>
</dbReference>
<dbReference type="CDD" id="cd00130">
    <property type="entry name" value="PAS"/>
    <property type="match status" value="2"/>
</dbReference>
<dbReference type="PROSITE" id="PS50112">
    <property type="entry name" value="PAS"/>
    <property type="match status" value="1"/>
</dbReference>
<dbReference type="OrthoDB" id="186758at2157"/>
<dbReference type="InterPro" id="IPR007050">
    <property type="entry name" value="HTH_bacterioopsin"/>
</dbReference>
<sequence>MSDGATATVGDVVRVLVVGDSPRIDRTVDALAGAFDSGALVRARSVSEGLERLAETEVHCLVCEFRADPGAADRGDGPARLERLAARTDAPIVAVTDGASADRALEAGATDVVETDDSSAVVATRVRNAAQRWRLATEKSDLNRRARAILEGSDALVLTVDEDGAIAYASPAVESRLGYTPDELERTTLTQLVHPDDRDDARDLLAAVAAAPFGASERRTLRLGDGDGRWRLVELTCADRLAAPAIDGLVVTITAVGPAGRDDGVRAAIDRLPGPVFALGPDWELRYANPAARRFFDGEPRPGTVVWSLLPESIRDTFSSRLREAATTGSTVRFDAAVGERRLEVVAAPDDDGLTVLARDRKPPGTSALESPQGRQERDRLELLESTIDALEDGVAVLEGETIELANAALLELTDATTLVGREVDALFDDALAATVRERARSPIVRWMEPITGRLVAGGGERSESDASAAPSDADGLEAGDGRPVDVFVAPLPDDERERTLCVVRDRRRSGAAALSSVQDALADLARAETDADVRQAVVDGLRAATDAELAAWYLVDEDRLRPAAMTTRDGQPAVELPPIERDPPAFDDRDRDEPDAGSSGGTDPFAIDQPTVYDRSALEPALARSGIRAERVLAVPVDDRAVVLATSSEPMAFEALDLDAPAALADAASLALDRLSERARVRDCRRDRTRLESALARDERLRTCERDLLAAEAREAVEQRLCDGVLSLSSADGTDGDRDRDDGVELAWVGRTAAGRETLTASTWAGRDGEFLESASLPLEADADDPAVRTATRREPTVVDDLEAAVRDRENGADVHREALERGFRAALSVPIEHDEFQYGTLTAYATRSAAFDEDLRAACTHLASVAGHAIGALERKRALLSDSVAELEIVVRDESEPLSAIARGVGSRIDVRTVVPRTSGGSTVYCTIADADPAAIQTTLDGISAVESFREVGDNDDGDDENGGDDKTSRNRVPLEIRLSASTVAETLAEYGGVLRSIEPVDDRARLVIELASTVDVRAFVRTIERTHSGTELAARRERDRSVPPARPFDAELRDRLSERQLRTLEAAYYGGFFDWPRESTGEEVAETLGISQPTFSRHLRLAQHKLFELLFDERGEE</sequence>
<evidence type="ECO:0000256" key="3">
    <source>
        <dbReference type="ARBA" id="ARBA00023015"/>
    </source>
</evidence>
<organism evidence="9 10">
    <name type="scientific">Halopiger aswanensis</name>
    <dbReference type="NCBI Taxonomy" id="148449"/>
    <lineage>
        <taxon>Archaea</taxon>
        <taxon>Methanobacteriati</taxon>
        <taxon>Methanobacteriota</taxon>
        <taxon>Stenosarchaea group</taxon>
        <taxon>Halobacteria</taxon>
        <taxon>Halobacteriales</taxon>
        <taxon>Natrialbaceae</taxon>
        <taxon>Halopiger</taxon>
    </lineage>
</organism>
<feature type="compositionally biased region" description="Acidic residues" evidence="6">
    <location>
        <begin position="956"/>
        <end position="965"/>
    </location>
</feature>
<feature type="region of interest" description="Disordered" evidence="6">
    <location>
        <begin position="952"/>
        <end position="975"/>
    </location>
</feature>
<name>A0A3R7FXB6_9EURY</name>
<reference evidence="9 10" key="1">
    <citation type="submission" date="2018-09" db="EMBL/GenBank/DDBJ databases">
        <title>Genomic Encyclopedia of Archaeal and Bacterial Type Strains, Phase II (KMG-II): from individual species to whole genera.</title>
        <authorList>
            <person name="Goeker M."/>
        </authorList>
    </citation>
    <scope>NUCLEOTIDE SEQUENCE [LARGE SCALE GENOMIC DNA]</scope>
    <source>
        <strain evidence="9 10">DSM 13151</strain>
    </source>
</reference>
<feature type="region of interest" description="Disordered" evidence="6">
    <location>
        <begin position="355"/>
        <end position="379"/>
    </location>
</feature>
<dbReference type="EMBL" id="RAPO01000001">
    <property type="protein sequence ID" value="RKD97326.1"/>
    <property type="molecule type" value="Genomic_DNA"/>
</dbReference>
<evidence type="ECO:0000259" key="8">
    <source>
        <dbReference type="PROSITE" id="PS50112"/>
    </source>
</evidence>
<evidence type="ECO:0000256" key="4">
    <source>
        <dbReference type="ARBA" id="ARBA00023163"/>
    </source>
</evidence>
<feature type="domain" description="Response regulatory" evidence="7">
    <location>
        <begin position="14"/>
        <end position="130"/>
    </location>
</feature>
<keyword evidence="3" id="KW-0805">Transcription regulation</keyword>
<evidence type="ECO:0000256" key="5">
    <source>
        <dbReference type="PROSITE-ProRule" id="PRU00169"/>
    </source>
</evidence>
<dbReference type="InterPro" id="IPR029016">
    <property type="entry name" value="GAF-like_dom_sf"/>
</dbReference>